<evidence type="ECO:0000256" key="7">
    <source>
        <dbReference type="RuleBase" id="RU362072"/>
    </source>
</evidence>
<feature type="transmembrane region" description="Helical" evidence="7">
    <location>
        <begin position="78"/>
        <end position="95"/>
    </location>
</feature>
<dbReference type="InterPro" id="IPR006304">
    <property type="entry name" value="T3SS_SpaR/YscT"/>
</dbReference>
<feature type="transmembrane region" description="Helical" evidence="7">
    <location>
        <begin position="132"/>
        <end position="151"/>
    </location>
</feature>
<feature type="transmembrane region" description="Helical" evidence="7">
    <location>
        <begin position="40"/>
        <end position="57"/>
    </location>
</feature>
<organism evidence="8 9">
    <name type="scientific">Roseateles puraquae</name>
    <dbReference type="NCBI Taxonomy" id="431059"/>
    <lineage>
        <taxon>Bacteria</taxon>
        <taxon>Pseudomonadati</taxon>
        <taxon>Pseudomonadota</taxon>
        <taxon>Betaproteobacteria</taxon>
        <taxon>Burkholderiales</taxon>
        <taxon>Sphaerotilaceae</taxon>
        <taxon>Roseateles</taxon>
    </lineage>
</organism>
<dbReference type="OrthoDB" id="9153610at2"/>
<keyword evidence="3 7" id="KW-1003">Cell membrane</keyword>
<dbReference type="Proteomes" id="UP000197446">
    <property type="component" value="Unassembled WGS sequence"/>
</dbReference>
<dbReference type="EMBL" id="NISI01000007">
    <property type="protein sequence ID" value="OWR02671.1"/>
    <property type="molecule type" value="Genomic_DNA"/>
</dbReference>
<accession>A0A254N3G1</accession>
<feature type="transmembrane region" description="Helical" evidence="7">
    <location>
        <begin position="12"/>
        <end position="34"/>
    </location>
</feature>
<dbReference type="RefSeq" id="WP_088484561.1">
    <property type="nucleotide sequence ID" value="NZ_JBCNLH010000007.1"/>
</dbReference>
<keyword evidence="4 7" id="KW-0812">Transmembrane</keyword>
<gene>
    <name evidence="8" type="ORF">CDO81_17730</name>
</gene>
<sequence length="266" mass="28668">MLADWVGRPTDAALLLGLSTMRVAVAFLLVPLFTQDLIPALIRNALFIALALLGLLVQDVKPLNLSAWQWTMLYGREALLGAAMGFLFAGLMWSFEMAGQLIDTKVGATQAQVQDPLSGHQTSLTGAFLARLASWVFMASGGFMLFAALLLDSYALWPLHADWGLRPAASVVFEAEFGRMLRLALLVAAPSLMLLYLVDGVLGLINRYAQQLNVFSLSMSIKAVVGHLVLLLQLGSLVALMNEELLGRAAVVKDLLHTLFGGGTTN</sequence>
<comment type="caution">
    <text evidence="8">The sequence shown here is derived from an EMBL/GenBank/DDBJ whole genome shotgun (WGS) entry which is preliminary data.</text>
</comment>
<evidence type="ECO:0000256" key="2">
    <source>
        <dbReference type="ARBA" id="ARBA00009772"/>
    </source>
</evidence>
<name>A0A254N3G1_9BURK</name>
<protein>
    <submittedName>
        <fullName evidence="8">EscT/YscT/HrcT family type III secretion system export apparatus protein</fullName>
    </submittedName>
</protein>
<feature type="transmembrane region" description="Helical" evidence="7">
    <location>
        <begin position="217"/>
        <end position="240"/>
    </location>
</feature>
<dbReference type="GO" id="GO:0005886">
    <property type="term" value="C:plasma membrane"/>
    <property type="evidence" value="ECO:0007669"/>
    <property type="project" value="UniProtKB-SubCell"/>
</dbReference>
<feature type="transmembrane region" description="Helical" evidence="7">
    <location>
        <begin position="183"/>
        <end position="205"/>
    </location>
</feature>
<keyword evidence="5 7" id="KW-1133">Transmembrane helix</keyword>
<evidence type="ECO:0000256" key="3">
    <source>
        <dbReference type="ARBA" id="ARBA00022475"/>
    </source>
</evidence>
<evidence type="ECO:0000313" key="8">
    <source>
        <dbReference type="EMBL" id="OWR02671.1"/>
    </source>
</evidence>
<dbReference type="InterPro" id="IPR002010">
    <property type="entry name" value="T3SS_IM_R"/>
</dbReference>
<evidence type="ECO:0000256" key="4">
    <source>
        <dbReference type="ARBA" id="ARBA00022692"/>
    </source>
</evidence>
<dbReference type="PANTHER" id="PTHR30065:SF1">
    <property type="entry name" value="SURFACE PRESENTATION OF ANTIGENS PROTEIN SPAR"/>
    <property type="match status" value="1"/>
</dbReference>
<dbReference type="PANTHER" id="PTHR30065">
    <property type="entry name" value="FLAGELLAR BIOSYNTHETIC PROTEIN FLIR"/>
    <property type="match status" value="1"/>
</dbReference>
<keyword evidence="9" id="KW-1185">Reference proteome</keyword>
<comment type="similarity">
    <text evidence="2 7">Belongs to the FliR/MopE/SpaR family.</text>
</comment>
<evidence type="ECO:0000256" key="6">
    <source>
        <dbReference type="ARBA" id="ARBA00023136"/>
    </source>
</evidence>
<reference evidence="8 9" key="1">
    <citation type="journal article" date="2007" name="Int. J. Syst. Evol. Microbiol.">
        <title>Description of Pelomonas aquatica sp. nov. and Pelomonas puraquae sp. nov., isolated from industrial and haemodialysis water.</title>
        <authorList>
            <person name="Gomila M."/>
            <person name="Bowien B."/>
            <person name="Falsen E."/>
            <person name="Moore E.R."/>
            <person name="Lalucat J."/>
        </authorList>
    </citation>
    <scope>NUCLEOTIDE SEQUENCE [LARGE SCALE GENOMIC DNA]</scope>
    <source>
        <strain evidence="8 9">CCUG 52769</strain>
    </source>
</reference>
<dbReference type="GO" id="GO:0006605">
    <property type="term" value="P:protein targeting"/>
    <property type="evidence" value="ECO:0007669"/>
    <property type="project" value="UniProtKB-UniRule"/>
</dbReference>
<evidence type="ECO:0000256" key="5">
    <source>
        <dbReference type="ARBA" id="ARBA00022989"/>
    </source>
</evidence>
<keyword evidence="6 7" id="KW-0472">Membrane</keyword>
<dbReference type="AlphaFoldDB" id="A0A254N3G1"/>
<comment type="subcellular location">
    <subcellularLocation>
        <location evidence="1 7">Cell membrane</location>
        <topology evidence="1 7">Multi-pass membrane protein</topology>
    </subcellularLocation>
</comment>
<dbReference type="PRINTS" id="PR00953">
    <property type="entry name" value="TYPE3IMRPROT"/>
</dbReference>
<proteinExistence type="inferred from homology"/>
<evidence type="ECO:0000256" key="1">
    <source>
        <dbReference type="ARBA" id="ARBA00004651"/>
    </source>
</evidence>
<evidence type="ECO:0000313" key="9">
    <source>
        <dbReference type="Proteomes" id="UP000197446"/>
    </source>
</evidence>
<dbReference type="Pfam" id="PF01311">
    <property type="entry name" value="Bac_export_1"/>
    <property type="match status" value="1"/>
</dbReference>
<dbReference type="NCBIfam" id="TIGR01401">
    <property type="entry name" value="fliR_like_III"/>
    <property type="match status" value="1"/>
</dbReference>